<protein>
    <recommendedName>
        <fullName evidence="2">Peptidase M28 domain-containing protein</fullName>
    </recommendedName>
</protein>
<dbReference type="Proteomes" id="UP000290560">
    <property type="component" value="Unassembled WGS sequence"/>
</dbReference>
<dbReference type="Pfam" id="PF04389">
    <property type="entry name" value="Peptidase_M28"/>
    <property type="match status" value="1"/>
</dbReference>
<gene>
    <name evidence="3" type="ORF">BHM03_00003932</name>
</gene>
<dbReference type="InterPro" id="IPR007484">
    <property type="entry name" value="Peptidase_M28"/>
</dbReference>
<dbReference type="AlphaFoldDB" id="A0A445MA78"/>
<dbReference type="Gene3D" id="1.20.930.40">
    <property type="entry name" value="Transferrin receptor-like, dimerisation domain"/>
    <property type="match status" value="1"/>
</dbReference>
<organism evidence="3">
    <name type="scientific">Ensete ventricosum</name>
    <name type="common">Abyssinian banana</name>
    <name type="synonym">Musa ensete</name>
    <dbReference type="NCBI Taxonomy" id="4639"/>
    <lineage>
        <taxon>Eukaryota</taxon>
        <taxon>Viridiplantae</taxon>
        <taxon>Streptophyta</taxon>
        <taxon>Embryophyta</taxon>
        <taxon>Tracheophyta</taxon>
        <taxon>Spermatophyta</taxon>
        <taxon>Magnoliopsida</taxon>
        <taxon>Liliopsida</taxon>
        <taxon>Zingiberales</taxon>
        <taxon>Musaceae</taxon>
        <taxon>Ensete</taxon>
    </lineage>
</organism>
<dbReference type="PANTHER" id="PTHR10404:SF75">
    <property type="entry name" value="GLUTAMATE CARBOXYPEPTIDASE AMP1-RELATED"/>
    <property type="match status" value="1"/>
</dbReference>
<dbReference type="InterPro" id="IPR039373">
    <property type="entry name" value="Peptidase_M28B"/>
</dbReference>
<name>A0A445MA78_ENSVE</name>
<evidence type="ECO:0000313" key="3">
    <source>
        <dbReference type="EMBL" id="RZR71165.1"/>
    </source>
</evidence>
<comment type="similarity">
    <text evidence="1">Belongs to the peptidase M28 family. M28B subfamily.</text>
</comment>
<sequence>MAVKEDKKLAKIQNVFGVIRGSEEPDRYVILGNHRDAWTFGAVDPNSGTAALLDVARRYGSLLRSGWRPRRTIILCSWDAEEFGMVMSIDIFSHLYLLYGIVILMFQIQDPDLEGRTVYDSWVASNEGISVSCYYDFSMQKIERLARADSDFSAFLHHAGVPSVDLYYGEGISLIDSLYIIISVIEFVACLSVAELWGLLGLRLADDPVLPFDYLSYSSQLHVAAHSVKLGFGRLEYGSGLLEDDLKTGSSWRCLEGVTYLTGMRRTARYRTIPFRVVSALISTVATCYRAVSAEGEGRRGRRKGRTWRSGAALLRHPDPSSPSLVARRTLQMRCCLGVLGDFSSSVRGEETRRPTLITLLDGGRSVHPLNASVDELTAAIREVYSPPEDSESKMLFFPGIADAISRAGKHAGKGTQLGVHHEIWRVARAIRRVAATLRGELI</sequence>
<accession>A0A445MA78</accession>
<reference evidence="3" key="1">
    <citation type="journal article" date="2018" name="Data Brief">
        <title>Genome sequence data from 17 accessions of Ensete ventricosum, a staple food crop for millions in Ethiopia.</title>
        <authorList>
            <person name="Yemataw Z."/>
            <person name="Muzemil S."/>
            <person name="Ambachew D."/>
            <person name="Tripathi L."/>
            <person name="Tesfaye K."/>
            <person name="Chala A."/>
            <person name="Farbos A."/>
            <person name="O'Neill P."/>
            <person name="Moore K."/>
            <person name="Grant M."/>
            <person name="Studholme D.J."/>
        </authorList>
    </citation>
    <scope>NUCLEOTIDE SEQUENCE [LARGE SCALE GENOMIC DNA]</scope>
    <source>
        <tissue evidence="3">Leaf</tissue>
    </source>
</reference>
<evidence type="ECO:0000259" key="2">
    <source>
        <dbReference type="Pfam" id="PF04389"/>
    </source>
</evidence>
<dbReference type="InterPro" id="IPR036757">
    <property type="entry name" value="TFR-like_dimer_dom_sf"/>
</dbReference>
<dbReference type="FunFam" id="3.40.630.10:FF:000101">
    <property type="entry name" value="N-acetylated alpha-linked acidic dipeptidase like 1"/>
    <property type="match status" value="1"/>
</dbReference>
<dbReference type="SUPFAM" id="SSF47672">
    <property type="entry name" value="Transferrin receptor-like dimerisation domain"/>
    <property type="match status" value="1"/>
</dbReference>
<dbReference type="PANTHER" id="PTHR10404">
    <property type="entry name" value="N-ACETYLATED-ALPHA-LINKED ACIDIC DIPEPTIDASE"/>
    <property type="match status" value="1"/>
</dbReference>
<dbReference type="Gene3D" id="3.40.630.10">
    <property type="entry name" value="Zn peptidases"/>
    <property type="match status" value="1"/>
</dbReference>
<evidence type="ECO:0000256" key="1">
    <source>
        <dbReference type="ARBA" id="ARBA00005634"/>
    </source>
</evidence>
<proteinExistence type="inferred from homology"/>
<dbReference type="SUPFAM" id="SSF53187">
    <property type="entry name" value="Zn-dependent exopeptidases"/>
    <property type="match status" value="1"/>
</dbReference>
<dbReference type="GO" id="GO:0004180">
    <property type="term" value="F:carboxypeptidase activity"/>
    <property type="evidence" value="ECO:0007669"/>
    <property type="project" value="TreeGrafter"/>
</dbReference>
<feature type="domain" description="Peptidase M28" evidence="2">
    <location>
        <begin position="14"/>
        <end position="165"/>
    </location>
</feature>
<dbReference type="EMBL" id="KV875499">
    <property type="protein sequence ID" value="RZR71165.1"/>
    <property type="molecule type" value="Genomic_DNA"/>
</dbReference>